<accession>B1WSA2</accession>
<dbReference type="SFLD" id="SFLDG01066">
    <property type="entry name" value="organic_radical-activating_enz"/>
    <property type="match status" value="1"/>
</dbReference>
<dbReference type="PANTHER" id="PTHR30352">
    <property type="entry name" value="PYRUVATE FORMATE-LYASE-ACTIVATING ENZYME"/>
    <property type="match status" value="1"/>
</dbReference>
<dbReference type="SFLD" id="SFLDF00299">
    <property type="entry name" value="anaerobic_ribonucleoside-triph"/>
    <property type="match status" value="1"/>
</dbReference>
<evidence type="ECO:0000313" key="8">
    <source>
        <dbReference type="Proteomes" id="UP000001203"/>
    </source>
</evidence>
<dbReference type="GO" id="GO:0043365">
    <property type="term" value="F:[formate-C-acetyltransferase]-activating enzyme activity"/>
    <property type="evidence" value="ECO:0007669"/>
    <property type="project" value="InterPro"/>
</dbReference>
<dbReference type="EMBL" id="CP000806">
    <property type="protein sequence ID" value="ACB51888.1"/>
    <property type="molecule type" value="Genomic_DNA"/>
</dbReference>
<dbReference type="AlphaFoldDB" id="B1WSA2"/>
<dbReference type="GO" id="GO:0004748">
    <property type="term" value="F:ribonucleoside-diphosphate reductase activity, thioredoxin disulfide as acceptor"/>
    <property type="evidence" value="ECO:0007669"/>
    <property type="project" value="TreeGrafter"/>
</dbReference>
<dbReference type="Gene3D" id="3.20.20.70">
    <property type="entry name" value="Aldolase class I"/>
    <property type="match status" value="1"/>
</dbReference>
<dbReference type="eggNOG" id="COG0602">
    <property type="taxonomic scope" value="Bacteria"/>
</dbReference>
<dbReference type="GO" id="GO:0051539">
    <property type="term" value="F:4 iron, 4 sulfur cluster binding"/>
    <property type="evidence" value="ECO:0007669"/>
    <property type="project" value="UniProtKB-KW"/>
</dbReference>
<gene>
    <name evidence="7" type="ordered locus">cce_2540</name>
</gene>
<dbReference type="GO" id="GO:0046872">
    <property type="term" value="F:metal ion binding"/>
    <property type="evidence" value="ECO:0007669"/>
    <property type="project" value="UniProtKB-KW"/>
</dbReference>
<evidence type="ECO:0000313" key="7">
    <source>
        <dbReference type="EMBL" id="ACB51888.1"/>
    </source>
</evidence>
<keyword evidence="4" id="KW-0479">Metal-binding</keyword>
<dbReference type="InterPro" id="IPR012837">
    <property type="entry name" value="NrdG"/>
</dbReference>
<reference evidence="7 8" key="1">
    <citation type="journal article" date="2008" name="Proc. Natl. Acad. Sci. U.S.A.">
        <title>The genome of Cyanothece 51142, a unicellular diazotrophic cyanobacterium important in the marine nitrogen cycle.</title>
        <authorList>
            <person name="Welsh E.A."/>
            <person name="Liberton M."/>
            <person name="Stoeckel J."/>
            <person name="Loh T."/>
            <person name="Elvitigala T."/>
            <person name="Wang C."/>
            <person name="Wollam A."/>
            <person name="Fulton R.S."/>
            <person name="Clifton S.W."/>
            <person name="Jacobs J.M."/>
            <person name="Aurora R."/>
            <person name="Ghosh B.K."/>
            <person name="Sherman L.A."/>
            <person name="Smith R.D."/>
            <person name="Wilson R.K."/>
            <person name="Pakrasi H.B."/>
        </authorList>
    </citation>
    <scope>NUCLEOTIDE SEQUENCE [LARGE SCALE GENOMIC DNA]</scope>
    <source>
        <strain evidence="8">ATCC 51142 / BH68</strain>
    </source>
</reference>
<evidence type="ECO:0000256" key="6">
    <source>
        <dbReference type="ARBA" id="ARBA00023014"/>
    </source>
</evidence>
<keyword evidence="3" id="KW-0949">S-adenosyl-L-methionine</keyword>
<keyword evidence="5" id="KW-0408">Iron</keyword>
<dbReference type="SFLD" id="SFLDG01063">
    <property type="entry name" value="activating_enzymes__group_1"/>
    <property type="match status" value="1"/>
</dbReference>
<evidence type="ECO:0000256" key="5">
    <source>
        <dbReference type="ARBA" id="ARBA00023004"/>
    </source>
</evidence>
<dbReference type="KEGG" id="cyt:cce_2540"/>
<dbReference type="Pfam" id="PF13353">
    <property type="entry name" value="Fer4_12"/>
    <property type="match status" value="1"/>
</dbReference>
<evidence type="ECO:0000256" key="4">
    <source>
        <dbReference type="ARBA" id="ARBA00022723"/>
    </source>
</evidence>
<dbReference type="HOGENOM" id="CLU_089926_1_0_3"/>
<sequence>MVKQCPRTKAMTSKNPVNPYLSLNEIPPGYLNLMGYVDESEVNGPGYRAVLWVQGCLRECPGCFNPDSWSFEMNQLIAVNTLVEKISSHPRNEGVTFSGGEPFWQAQALAELARKVKAKGLNVMSFTGFTLEQLQSEDAPAGSQDLLAQLDILIDGPYIRSLAINSPDSPVSSRNQRVHVFNSALKNRINWASDQTEVHILKDGRRIVTGYLGQLLLSD</sequence>
<keyword evidence="6" id="KW-0411">Iron-sulfur</keyword>
<evidence type="ECO:0000256" key="2">
    <source>
        <dbReference type="ARBA" id="ARBA00022485"/>
    </source>
</evidence>
<dbReference type="Proteomes" id="UP000001203">
    <property type="component" value="Chromosome circular"/>
</dbReference>
<keyword evidence="8" id="KW-1185">Reference proteome</keyword>
<proteinExistence type="predicted"/>
<dbReference type="InterPro" id="IPR058240">
    <property type="entry name" value="rSAM_sf"/>
</dbReference>
<dbReference type="SUPFAM" id="SSF102114">
    <property type="entry name" value="Radical SAM enzymes"/>
    <property type="match status" value="1"/>
</dbReference>
<keyword evidence="2" id="KW-0004">4Fe-4S</keyword>
<dbReference type="InterPro" id="IPR007197">
    <property type="entry name" value="rSAM"/>
</dbReference>
<dbReference type="InterPro" id="IPR034457">
    <property type="entry name" value="Organic_radical-activating"/>
</dbReference>
<dbReference type="PANTHER" id="PTHR30352:SF2">
    <property type="entry name" value="ANAEROBIC RIBONUCLEOSIDE-TRIPHOSPHATE REDUCTASE-ACTIVATING PROTEIN"/>
    <property type="match status" value="1"/>
</dbReference>
<dbReference type="InterPro" id="IPR013785">
    <property type="entry name" value="Aldolase_TIM"/>
</dbReference>
<comment type="cofactor">
    <cofactor evidence="1">
        <name>[4Fe-4S] cluster</name>
        <dbReference type="ChEBI" id="CHEBI:49883"/>
    </cofactor>
</comment>
<name>B1WSA2_CROS5</name>
<dbReference type="SFLD" id="SFLDS00029">
    <property type="entry name" value="Radical_SAM"/>
    <property type="match status" value="1"/>
</dbReference>
<protein>
    <submittedName>
        <fullName evidence="7">Probable anaerobic ribonucleoside-triphosphate reductase activating protein</fullName>
    </submittedName>
</protein>
<organism evidence="7 8">
    <name type="scientific">Crocosphaera subtropica (strain ATCC 51142 / BH68)</name>
    <name type="common">Cyanothece sp. (strain ATCC 51142)</name>
    <dbReference type="NCBI Taxonomy" id="43989"/>
    <lineage>
        <taxon>Bacteria</taxon>
        <taxon>Bacillati</taxon>
        <taxon>Cyanobacteriota</taxon>
        <taxon>Cyanophyceae</taxon>
        <taxon>Oscillatoriophycideae</taxon>
        <taxon>Chroococcales</taxon>
        <taxon>Aphanothecaceae</taxon>
        <taxon>Crocosphaera</taxon>
        <taxon>Crocosphaera subtropica</taxon>
    </lineage>
</organism>
<evidence type="ECO:0000256" key="3">
    <source>
        <dbReference type="ARBA" id="ARBA00022691"/>
    </source>
</evidence>
<dbReference type="STRING" id="43989.cce_2540"/>
<evidence type="ECO:0000256" key="1">
    <source>
        <dbReference type="ARBA" id="ARBA00001966"/>
    </source>
</evidence>